<evidence type="ECO:0008006" key="4">
    <source>
        <dbReference type="Google" id="ProtNLM"/>
    </source>
</evidence>
<keyword evidence="1" id="KW-0812">Transmembrane</keyword>
<feature type="transmembrane region" description="Helical" evidence="1">
    <location>
        <begin position="69"/>
        <end position="91"/>
    </location>
</feature>
<feature type="transmembrane region" description="Helical" evidence="1">
    <location>
        <begin position="18"/>
        <end position="37"/>
    </location>
</feature>
<dbReference type="AlphaFoldDB" id="A0A516V524"/>
<dbReference type="OrthoDB" id="6025309at2"/>
<name>A0A516V524_9GAMM</name>
<evidence type="ECO:0000313" key="2">
    <source>
        <dbReference type="EMBL" id="QDQ73591.1"/>
    </source>
</evidence>
<proteinExistence type="predicted"/>
<organism evidence="2 3">
    <name type="scientific">Pseudoluteimonas lycopersici</name>
    <dbReference type="NCBI Taxonomy" id="1324796"/>
    <lineage>
        <taxon>Bacteria</taxon>
        <taxon>Pseudomonadati</taxon>
        <taxon>Pseudomonadota</taxon>
        <taxon>Gammaproteobacteria</taxon>
        <taxon>Lysobacterales</taxon>
        <taxon>Lysobacteraceae</taxon>
        <taxon>Pseudoluteimonas</taxon>
    </lineage>
</organism>
<dbReference type="InterPro" id="IPR024422">
    <property type="entry name" value="Protein_unknown_function_OB"/>
</dbReference>
<protein>
    <recommendedName>
        <fullName evidence="4">tRNA_anti-like</fullName>
    </recommendedName>
</protein>
<evidence type="ECO:0000256" key="1">
    <source>
        <dbReference type="SAM" id="Phobius"/>
    </source>
</evidence>
<feature type="transmembrane region" description="Helical" evidence="1">
    <location>
        <begin position="43"/>
        <end position="62"/>
    </location>
</feature>
<reference evidence="2 3" key="1">
    <citation type="submission" date="2019-07" db="EMBL/GenBank/DDBJ databases">
        <title>Lysobacter weifangensis sp. nov., isolated from bensulfuron-methyl contaminated farmland soil.</title>
        <authorList>
            <person name="Zhao H."/>
        </authorList>
    </citation>
    <scope>NUCLEOTIDE SEQUENCE [LARGE SCALE GENOMIC DNA]</scope>
    <source>
        <strain evidence="2 3">CC-Bw-6</strain>
    </source>
</reference>
<keyword evidence="3" id="KW-1185">Reference proteome</keyword>
<dbReference type="EMBL" id="CP041742">
    <property type="protein sequence ID" value="QDQ73591.1"/>
    <property type="molecule type" value="Genomic_DNA"/>
</dbReference>
<dbReference type="RefSeq" id="WP_143879103.1">
    <property type="nucleotide sequence ID" value="NZ_BAABLZ010000001.1"/>
</dbReference>
<sequence>MNATTEATQPHKSAPIKATWVCLIVAWVLFLVPIPGAGLFVGWPLNLVAFILAIVVMARGFTSKGLIPLLASLVVSPIIYFIGIAVLAGAVSSAAHTSASSTTAVSSDSATAQPPVDAIKLSARDLFNAYQANEIAADGQYKGKPLEISGVIESIDSDVMDEPSVQLSVDEFQTVAAHGLPKDVAAQLAKGQSITLNCTGAGEVIGSPVVDHCSLR</sequence>
<keyword evidence="1" id="KW-1133">Transmembrane helix</keyword>
<dbReference type="Pfam" id="PF12869">
    <property type="entry name" value="tRNA_anti-like"/>
    <property type="match status" value="1"/>
</dbReference>
<accession>A0A516V524</accession>
<evidence type="ECO:0000313" key="3">
    <source>
        <dbReference type="Proteomes" id="UP000315891"/>
    </source>
</evidence>
<keyword evidence="1" id="KW-0472">Membrane</keyword>
<gene>
    <name evidence="2" type="ORF">FNZ56_06750</name>
</gene>
<dbReference type="Proteomes" id="UP000315891">
    <property type="component" value="Chromosome"/>
</dbReference>